<evidence type="ECO:0000256" key="2">
    <source>
        <dbReference type="ARBA" id="ARBA00005582"/>
    </source>
</evidence>
<accession>A0A0C3E4J4</accession>
<evidence type="ECO:0000256" key="1">
    <source>
        <dbReference type="ARBA" id="ARBA00001946"/>
    </source>
</evidence>
<evidence type="ECO:0000256" key="4">
    <source>
        <dbReference type="ARBA" id="ARBA00022801"/>
    </source>
</evidence>
<dbReference type="Proteomes" id="UP000031977">
    <property type="component" value="Unassembled WGS sequence"/>
</dbReference>
<keyword evidence="6" id="KW-1133">Transmembrane helix</keyword>
<keyword evidence="6" id="KW-0472">Membrane</keyword>
<comment type="similarity">
    <text evidence="2">Belongs to the Nudix hydrolase family.</text>
</comment>
<proteinExistence type="inferred from homology"/>
<feature type="transmembrane region" description="Helical" evidence="6">
    <location>
        <begin position="285"/>
        <end position="303"/>
    </location>
</feature>
<evidence type="ECO:0000256" key="6">
    <source>
        <dbReference type="SAM" id="Phobius"/>
    </source>
</evidence>
<dbReference type="InterPro" id="IPR015797">
    <property type="entry name" value="NUDIX_hydrolase-like_dom_sf"/>
</dbReference>
<evidence type="ECO:0000259" key="8">
    <source>
        <dbReference type="PROSITE" id="PS51462"/>
    </source>
</evidence>
<dbReference type="Gene3D" id="3.90.79.10">
    <property type="entry name" value="Nucleoside Triphosphate Pyrophosphohydrolase"/>
    <property type="match status" value="1"/>
</dbReference>
<evidence type="ECO:0000313" key="10">
    <source>
        <dbReference type="Proteomes" id="UP000031977"/>
    </source>
</evidence>
<reference evidence="9 10" key="1">
    <citation type="submission" date="2015-01" db="EMBL/GenBank/DDBJ databases">
        <title>Draft genome of Vibrio mytili type strain CAIM 528.</title>
        <authorList>
            <person name="Gonzalez-Castillo A."/>
            <person name="Gomez-Gil B."/>
            <person name="Enciso-Ibarra J."/>
        </authorList>
    </citation>
    <scope>NUCLEOTIDE SEQUENCE [LARGE SCALE GENOMIC DNA]</scope>
    <source>
        <strain evidence="9 10">CAIM 528</strain>
    </source>
</reference>
<comment type="cofactor">
    <cofactor evidence="1">
        <name>Mg(2+)</name>
        <dbReference type="ChEBI" id="CHEBI:18420"/>
    </cofactor>
</comment>
<dbReference type="InterPro" id="IPR000086">
    <property type="entry name" value="NUDIX_hydrolase_dom"/>
</dbReference>
<dbReference type="EMBL" id="JXOK01000082">
    <property type="protein sequence ID" value="KIN09283.1"/>
    <property type="molecule type" value="Genomic_DNA"/>
</dbReference>
<feature type="transmembrane region" description="Helical" evidence="6">
    <location>
        <begin position="448"/>
        <end position="470"/>
    </location>
</feature>
<dbReference type="SUPFAM" id="SSF55811">
    <property type="entry name" value="Nudix"/>
    <property type="match status" value="1"/>
</dbReference>
<comment type="caution">
    <text evidence="9">The sequence shown here is derived from an EMBL/GenBank/DDBJ whole genome shotgun (WGS) entry which is preliminary data.</text>
</comment>
<dbReference type="GO" id="GO:0005737">
    <property type="term" value="C:cytoplasm"/>
    <property type="evidence" value="ECO:0007669"/>
    <property type="project" value="TreeGrafter"/>
</dbReference>
<dbReference type="PANTHER" id="PTHR43758">
    <property type="entry name" value="7,8-DIHYDRO-8-OXOGUANINE TRIPHOSPHATASE"/>
    <property type="match status" value="1"/>
</dbReference>
<dbReference type="STRING" id="50718.SU60_19705"/>
<evidence type="ECO:0000313" key="9">
    <source>
        <dbReference type="EMBL" id="KIN09283.1"/>
    </source>
</evidence>
<dbReference type="Pfam" id="PF00293">
    <property type="entry name" value="NUDIX"/>
    <property type="match status" value="1"/>
</dbReference>
<organism evidence="9 10">
    <name type="scientific">Vibrio mytili</name>
    <dbReference type="NCBI Taxonomy" id="50718"/>
    <lineage>
        <taxon>Bacteria</taxon>
        <taxon>Pseudomonadati</taxon>
        <taxon>Pseudomonadota</taxon>
        <taxon>Gammaproteobacteria</taxon>
        <taxon>Vibrionales</taxon>
        <taxon>Vibrionaceae</taxon>
        <taxon>Vibrio</taxon>
    </lineage>
</organism>
<keyword evidence="7" id="KW-0732">Signal</keyword>
<feature type="transmembrane region" description="Helical" evidence="6">
    <location>
        <begin position="423"/>
        <end position="442"/>
    </location>
</feature>
<dbReference type="InterPro" id="IPR020084">
    <property type="entry name" value="NUDIX_hydrolase_CS"/>
</dbReference>
<protein>
    <submittedName>
        <fullName evidence="9">DNA mismatch repair protein MutT</fullName>
    </submittedName>
</protein>
<dbReference type="GO" id="GO:0046872">
    <property type="term" value="F:metal ion binding"/>
    <property type="evidence" value="ECO:0007669"/>
    <property type="project" value="UniProtKB-KW"/>
</dbReference>
<feature type="transmembrane region" description="Helical" evidence="6">
    <location>
        <begin position="243"/>
        <end position="265"/>
    </location>
</feature>
<name>A0A0C3E4J4_9VIBR</name>
<feature type="signal peptide" evidence="7">
    <location>
        <begin position="1"/>
        <end position="23"/>
    </location>
</feature>
<keyword evidence="4" id="KW-0378">Hydrolase</keyword>
<evidence type="ECO:0000256" key="5">
    <source>
        <dbReference type="ARBA" id="ARBA00022842"/>
    </source>
</evidence>
<feature type="transmembrane region" description="Helical" evidence="6">
    <location>
        <begin position="394"/>
        <end position="411"/>
    </location>
</feature>
<dbReference type="AlphaFoldDB" id="A0A0C3E4J4"/>
<feature type="transmembrane region" description="Helical" evidence="6">
    <location>
        <begin position="215"/>
        <end position="236"/>
    </location>
</feature>
<feature type="domain" description="Nudix hydrolase" evidence="8">
    <location>
        <begin position="32"/>
        <end position="165"/>
    </location>
</feature>
<feature type="chain" id="PRO_5002174118" evidence="7">
    <location>
        <begin position="24"/>
        <end position="485"/>
    </location>
</feature>
<feature type="transmembrane region" description="Helical" evidence="6">
    <location>
        <begin position="367"/>
        <end position="388"/>
    </location>
</feature>
<gene>
    <name evidence="9" type="ORF">SU60_19705</name>
</gene>
<evidence type="ECO:0000256" key="3">
    <source>
        <dbReference type="ARBA" id="ARBA00022723"/>
    </source>
</evidence>
<dbReference type="RefSeq" id="WP_041157015.1">
    <property type="nucleotide sequence ID" value="NZ_CBCRVP010000018.1"/>
</dbReference>
<dbReference type="PROSITE" id="PS51462">
    <property type="entry name" value="NUDIX"/>
    <property type="match status" value="1"/>
</dbReference>
<keyword evidence="10" id="KW-1185">Reference proteome</keyword>
<dbReference type="OrthoDB" id="5918940at2"/>
<feature type="transmembrane region" description="Helical" evidence="6">
    <location>
        <begin position="336"/>
        <end position="355"/>
    </location>
</feature>
<keyword evidence="3" id="KW-0479">Metal-binding</keyword>
<dbReference type="GO" id="GO:0016818">
    <property type="term" value="F:hydrolase activity, acting on acid anhydrides, in phosphorus-containing anhydrides"/>
    <property type="evidence" value="ECO:0007669"/>
    <property type="project" value="TreeGrafter"/>
</dbReference>
<keyword evidence="5" id="KW-0460">Magnesium</keyword>
<dbReference type="PANTHER" id="PTHR43758:SF8">
    <property type="entry name" value="8-OXO-DGTP DIPHOSPHATASE YTKD-RELATED"/>
    <property type="match status" value="1"/>
</dbReference>
<sequence length="485" mass="53499">MLRLLFFLTVFSSLLSVSPTVLSKPSSSEEQGAQKGALCVIRAEDKLVLVHEILTDKISLPGGTIIEGEQPEQAAQRETWEETGLVVTVGNEVGRTPTAIFYDCTSDSEIIAFELDNELGGNEVPIWFAPHYGVEIASAMLLPPNELPSSLYRYKEQWRAVIHYFDHATVQPVRFVGHLIESAPVFRQLELSWMMSLQSWVGSVSESSGRTVSELASVIENLSSATTLLLLFPFVLMRFGHRYVYQLFFAISVTSLMTLIAQLGFALPSPNVYIPMAELSGQFGFSFPCLPIAIWSCVLTFFFQQAGKVGGAVTVGIALGITLLVILAKFFLGNAFILDMFFGALLGVLVAWHVLRLESHSEIDVEQLLTSKGVWFAMTLITAVVSLIWPLPVFGNWLAILLTASALVLSFKESSTTLNVQQVVFLSLTLILAEQLYAYSASQFSYSGLYSLVFGTLHYPLLMVMFVLLARKQTCKQKLKNLGCG</sequence>
<dbReference type="PROSITE" id="PS00893">
    <property type="entry name" value="NUDIX_BOX"/>
    <property type="match status" value="1"/>
</dbReference>
<evidence type="ECO:0000256" key="7">
    <source>
        <dbReference type="SAM" id="SignalP"/>
    </source>
</evidence>
<feature type="transmembrane region" description="Helical" evidence="6">
    <location>
        <begin position="310"/>
        <end position="330"/>
    </location>
</feature>
<dbReference type="CDD" id="cd02883">
    <property type="entry name" value="NUDIX_Hydrolase"/>
    <property type="match status" value="1"/>
</dbReference>
<keyword evidence="6" id="KW-0812">Transmembrane</keyword>